<dbReference type="InterPro" id="IPR002401">
    <property type="entry name" value="Cyt_P450_E_grp-I"/>
</dbReference>
<evidence type="ECO:0000256" key="2">
    <source>
        <dbReference type="ARBA" id="ARBA00010617"/>
    </source>
</evidence>
<dbReference type="GO" id="GO:0016705">
    <property type="term" value="F:oxidoreductase activity, acting on paired donors, with incorporation or reduction of molecular oxygen"/>
    <property type="evidence" value="ECO:0007669"/>
    <property type="project" value="InterPro"/>
</dbReference>
<accession>A0AAN7BXT6</accession>
<name>A0AAN7BXT6_9PEZI</name>
<dbReference type="EMBL" id="MU865292">
    <property type="protein sequence ID" value="KAK4231621.1"/>
    <property type="molecule type" value="Genomic_DNA"/>
</dbReference>
<sequence>MEEILHRLRDSPSFAVLTAGSLFILWYIISSIKSWYRLRNVPGPFLARFSYAWLAYRIIRGDVKRVFIKMHNKYGPIIRIGPNQVVTDDPDTLRSYMSAKTKYLRPDWNLGGRAHPDYDNLFCILDNDEHDALKAKTMGGYSGRELGSQFEPAVDHEIKSLLSLIRRKFLSNDNIPRPMEVSEVMRYLTMDVITRLGYGKSFGHLTNGTDVYGWVTATGNYWMMALTLFIELPLTRGMMFSRYGIGTMGPKLTDEMGPGKIMSVIHDIVSERFRALREGDGKPKGDMVSSFIRNGLTREQIEGEAMLQLIAGSDTTTNVLSATIMHLTSTPQAYARLKNEIHQAIATGTAPADDLISYQQCLKLPYLQAVIWEGFRMASAATYSHYKEVPPGGDTLNGITLPEGTMIGHSSGAMTQRTDIFGPDAAVFRPERFSEVDEATRQARLKACDIVFGGGRWTCSGKTVAIYEMNKVVFELMREFEFKLWNPRDGWKEWTYLAPKFEGMEVVVTDAVKGQGSIY</sequence>
<dbReference type="PRINTS" id="PR00385">
    <property type="entry name" value="P450"/>
</dbReference>
<comment type="cofactor">
    <cofactor evidence="1 8">
        <name>heme</name>
        <dbReference type="ChEBI" id="CHEBI:30413"/>
    </cofactor>
</comment>
<comment type="caution">
    <text evidence="10">The sequence shown here is derived from an EMBL/GenBank/DDBJ whole genome shotgun (WGS) entry which is preliminary data.</text>
</comment>
<evidence type="ECO:0000313" key="10">
    <source>
        <dbReference type="EMBL" id="KAK4231621.1"/>
    </source>
</evidence>
<reference evidence="10" key="2">
    <citation type="submission" date="2023-05" db="EMBL/GenBank/DDBJ databases">
        <authorList>
            <consortium name="Lawrence Berkeley National Laboratory"/>
            <person name="Steindorff A."/>
            <person name="Hensen N."/>
            <person name="Bonometti L."/>
            <person name="Westerberg I."/>
            <person name="Brannstrom I.O."/>
            <person name="Guillou S."/>
            <person name="Cros-Aarteil S."/>
            <person name="Calhoun S."/>
            <person name="Haridas S."/>
            <person name="Kuo A."/>
            <person name="Mondo S."/>
            <person name="Pangilinan J."/>
            <person name="Riley R."/>
            <person name="Labutti K."/>
            <person name="Andreopoulos B."/>
            <person name="Lipzen A."/>
            <person name="Chen C."/>
            <person name="Yanf M."/>
            <person name="Daum C."/>
            <person name="Ng V."/>
            <person name="Clum A."/>
            <person name="Ohm R."/>
            <person name="Martin F."/>
            <person name="Silar P."/>
            <person name="Natvig D."/>
            <person name="Lalanne C."/>
            <person name="Gautier V."/>
            <person name="Ament-Velasquez S.L."/>
            <person name="Kruys A."/>
            <person name="Hutchinson M.I."/>
            <person name="Powell A.J."/>
            <person name="Barry K."/>
            <person name="Miller A.N."/>
            <person name="Grigoriev I.V."/>
            <person name="Debuchy R."/>
            <person name="Gladieux P."/>
            <person name="Thoren M.H."/>
            <person name="Johannesson H."/>
        </authorList>
    </citation>
    <scope>NUCLEOTIDE SEQUENCE</scope>
    <source>
        <strain evidence="10">CBS 990.96</strain>
    </source>
</reference>
<dbReference type="GO" id="GO:0005506">
    <property type="term" value="F:iron ion binding"/>
    <property type="evidence" value="ECO:0007669"/>
    <property type="project" value="InterPro"/>
</dbReference>
<evidence type="ECO:0000256" key="7">
    <source>
        <dbReference type="ARBA" id="ARBA00023033"/>
    </source>
</evidence>
<dbReference type="Gene3D" id="1.10.630.10">
    <property type="entry name" value="Cytochrome P450"/>
    <property type="match status" value="1"/>
</dbReference>
<evidence type="ECO:0000256" key="1">
    <source>
        <dbReference type="ARBA" id="ARBA00001971"/>
    </source>
</evidence>
<dbReference type="InterPro" id="IPR001128">
    <property type="entry name" value="Cyt_P450"/>
</dbReference>
<dbReference type="PANTHER" id="PTHR24305">
    <property type="entry name" value="CYTOCHROME P450"/>
    <property type="match status" value="1"/>
</dbReference>
<dbReference type="GO" id="GO:0004497">
    <property type="term" value="F:monooxygenase activity"/>
    <property type="evidence" value="ECO:0007669"/>
    <property type="project" value="UniProtKB-KW"/>
</dbReference>
<evidence type="ECO:0000256" key="6">
    <source>
        <dbReference type="ARBA" id="ARBA00023004"/>
    </source>
</evidence>
<keyword evidence="9" id="KW-0812">Transmembrane</keyword>
<proteinExistence type="inferred from homology"/>
<evidence type="ECO:0000256" key="4">
    <source>
        <dbReference type="ARBA" id="ARBA00022723"/>
    </source>
</evidence>
<dbReference type="PRINTS" id="PR00463">
    <property type="entry name" value="EP450I"/>
</dbReference>
<keyword evidence="9" id="KW-0472">Membrane</keyword>
<dbReference type="CDD" id="cd11060">
    <property type="entry name" value="CYP57A1-like"/>
    <property type="match status" value="1"/>
</dbReference>
<dbReference type="GO" id="GO:0020037">
    <property type="term" value="F:heme binding"/>
    <property type="evidence" value="ECO:0007669"/>
    <property type="project" value="InterPro"/>
</dbReference>
<feature type="transmembrane region" description="Helical" evidence="9">
    <location>
        <begin position="12"/>
        <end position="29"/>
    </location>
</feature>
<protein>
    <submittedName>
        <fullName evidence="10">Cytochrome P450</fullName>
    </submittedName>
</protein>
<dbReference type="Pfam" id="PF00067">
    <property type="entry name" value="p450"/>
    <property type="match status" value="1"/>
</dbReference>
<keyword evidence="7" id="KW-0503">Monooxygenase</keyword>
<evidence type="ECO:0000256" key="3">
    <source>
        <dbReference type="ARBA" id="ARBA00022617"/>
    </source>
</evidence>
<keyword evidence="5" id="KW-0560">Oxidoreductase</keyword>
<evidence type="ECO:0000313" key="11">
    <source>
        <dbReference type="Proteomes" id="UP001301958"/>
    </source>
</evidence>
<keyword evidence="3 8" id="KW-0349">Heme</keyword>
<organism evidence="10 11">
    <name type="scientific">Podospora fimiseda</name>
    <dbReference type="NCBI Taxonomy" id="252190"/>
    <lineage>
        <taxon>Eukaryota</taxon>
        <taxon>Fungi</taxon>
        <taxon>Dikarya</taxon>
        <taxon>Ascomycota</taxon>
        <taxon>Pezizomycotina</taxon>
        <taxon>Sordariomycetes</taxon>
        <taxon>Sordariomycetidae</taxon>
        <taxon>Sordariales</taxon>
        <taxon>Podosporaceae</taxon>
        <taxon>Podospora</taxon>
    </lineage>
</organism>
<comment type="similarity">
    <text evidence="2">Belongs to the cytochrome P450 family.</text>
</comment>
<evidence type="ECO:0000256" key="5">
    <source>
        <dbReference type="ARBA" id="ARBA00023002"/>
    </source>
</evidence>
<gene>
    <name evidence="10" type="ORF">QBC38DRAFT_541594</name>
</gene>
<dbReference type="AlphaFoldDB" id="A0AAN7BXT6"/>
<keyword evidence="11" id="KW-1185">Reference proteome</keyword>
<dbReference type="InterPro" id="IPR050121">
    <property type="entry name" value="Cytochrome_P450_monoxygenase"/>
</dbReference>
<dbReference type="InterPro" id="IPR036396">
    <property type="entry name" value="Cyt_P450_sf"/>
</dbReference>
<dbReference type="Proteomes" id="UP001301958">
    <property type="component" value="Unassembled WGS sequence"/>
</dbReference>
<keyword evidence="9" id="KW-1133">Transmembrane helix</keyword>
<keyword evidence="6 8" id="KW-0408">Iron</keyword>
<keyword evidence="4 8" id="KW-0479">Metal-binding</keyword>
<dbReference type="PANTHER" id="PTHR24305:SF77">
    <property type="entry name" value="CYTOCHROME P450 MONOOXYGENASE"/>
    <property type="match status" value="1"/>
</dbReference>
<dbReference type="SUPFAM" id="SSF48264">
    <property type="entry name" value="Cytochrome P450"/>
    <property type="match status" value="1"/>
</dbReference>
<evidence type="ECO:0000256" key="9">
    <source>
        <dbReference type="SAM" id="Phobius"/>
    </source>
</evidence>
<feature type="binding site" description="axial binding residue" evidence="8">
    <location>
        <position position="459"/>
    </location>
    <ligand>
        <name>heme</name>
        <dbReference type="ChEBI" id="CHEBI:30413"/>
    </ligand>
    <ligandPart>
        <name>Fe</name>
        <dbReference type="ChEBI" id="CHEBI:18248"/>
    </ligandPart>
</feature>
<evidence type="ECO:0000256" key="8">
    <source>
        <dbReference type="PIRSR" id="PIRSR602401-1"/>
    </source>
</evidence>
<reference evidence="10" key="1">
    <citation type="journal article" date="2023" name="Mol. Phylogenet. Evol.">
        <title>Genome-scale phylogeny and comparative genomics of the fungal order Sordariales.</title>
        <authorList>
            <person name="Hensen N."/>
            <person name="Bonometti L."/>
            <person name="Westerberg I."/>
            <person name="Brannstrom I.O."/>
            <person name="Guillou S."/>
            <person name="Cros-Aarteil S."/>
            <person name="Calhoun S."/>
            <person name="Haridas S."/>
            <person name="Kuo A."/>
            <person name="Mondo S."/>
            <person name="Pangilinan J."/>
            <person name="Riley R."/>
            <person name="LaButti K."/>
            <person name="Andreopoulos B."/>
            <person name="Lipzen A."/>
            <person name="Chen C."/>
            <person name="Yan M."/>
            <person name="Daum C."/>
            <person name="Ng V."/>
            <person name="Clum A."/>
            <person name="Steindorff A."/>
            <person name="Ohm R.A."/>
            <person name="Martin F."/>
            <person name="Silar P."/>
            <person name="Natvig D.O."/>
            <person name="Lalanne C."/>
            <person name="Gautier V."/>
            <person name="Ament-Velasquez S.L."/>
            <person name="Kruys A."/>
            <person name="Hutchinson M.I."/>
            <person name="Powell A.J."/>
            <person name="Barry K."/>
            <person name="Miller A.N."/>
            <person name="Grigoriev I.V."/>
            <person name="Debuchy R."/>
            <person name="Gladieux P."/>
            <person name="Hiltunen Thoren M."/>
            <person name="Johannesson H."/>
        </authorList>
    </citation>
    <scope>NUCLEOTIDE SEQUENCE</scope>
    <source>
        <strain evidence="10">CBS 990.96</strain>
    </source>
</reference>